<feature type="region of interest" description="Disordered" evidence="1">
    <location>
        <begin position="179"/>
        <end position="203"/>
    </location>
</feature>
<dbReference type="AlphaFoldDB" id="A0A8J6DYN2"/>
<evidence type="ECO:0000256" key="1">
    <source>
        <dbReference type="SAM" id="MobiDB-lite"/>
    </source>
</evidence>
<comment type="caution">
    <text evidence="2">The sequence shown here is derived from an EMBL/GenBank/DDBJ whole genome shotgun (WGS) entry which is preliminary data.</text>
</comment>
<feature type="region of interest" description="Disordered" evidence="1">
    <location>
        <begin position="391"/>
        <end position="458"/>
    </location>
</feature>
<evidence type="ECO:0000313" key="3">
    <source>
        <dbReference type="Proteomes" id="UP000717585"/>
    </source>
</evidence>
<name>A0A8J6DYN2_9EUKA</name>
<protein>
    <submittedName>
        <fullName evidence="2">Uncharacterized protein</fullName>
    </submittedName>
</protein>
<keyword evidence="3" id="KW-1185">Reference proteome</keyword>
<feature type="compositionally biased region" description="Low complexity" evidence="1">
    <location>
        <begin position="435"/>
        <end position="447"/>
    </location>
</feature>
<dbReference type="Proteomes" id="UP000717585">
    <property type="component" value="Unassembled WGS sequence"/>
</dbReference>
<reference evidence="2" key="1">
    <citation type="submission" date="2021-05" db="EMBL/GenBank/DDBJ databases">
        <title>A free-living protist that lacks canonical eukaryotic 1 DNA replication and segregation systems.</title>
        <authorList>
            <person name="Salas-Leiva D.E."/>
            <person name="Tromer E.C."/>
            <person name="Curtis B.A."/>
            <person name="Jerlstrom-Hultqvist J."/>
            <person name="Kolisko M."/>
            <person name="Yi Z."/>
            <person name="Salas-Leiva J.S."/>
            <person name="Gallot-Lavallee L."/>
            <person name="Kops G.J.P.L."/>
            <person name="Archibald J.M."/>
            <person name="Simpson A.G.B."/>
            <person name="Roger A.J."/>
        </authorList>
    </citation>
    <scope>NUCLEOTIDE SEQUENCE</scope>
    <source>
        <strain evidence="2">BICM</strain>
    </source>
</reference>
<proteinExistence type="predicted"/>
<evidence type="ECO:0000313" key="2">
    <source>
        <dbReference type="EMBL" id="KAG9392499.1"/>
    </source>
</evidence>
<accession>A0A8J6DYN2</accession>
<dbReference type="EMBL" id="JAHDYR010000038">
    <property type="protein sequence ID" value="KAG9392499.1"/>
    <property type="molecule type" value="Genomic_DNA"/>
</dbReference>
<organism evidence="2 3">
    <name type="scientific">Carpediemonas membranifera</name>
    <dbReference type="NCBI Taxonomy" id="201153"/>
    <lineage>
        <taxon>Eukaryota</taxon>
        <taxon>Metamonada</taxon>
        <taxon>Carpediemonas-like organisms</taxon>
        <taxon>Carpediemonas</taxon>
    </lineage>
</organism>
<feature type="region of interest" description="Disordered" evidence="1">
    <location>
        <begin position="323"/>
        <end position="354"/>
    </location>
</feature>
<feature type="region of interest" description="Disordered" evidence="1">
    <location>
        <begin position="469"/>
        <end position="488"/>
    </location>
</feature>
<gene>
    <name evidence="2" type="ORF">J8273_5498</name>
</gene>
<feature type="compositionally biased region" description="Acidic residues" evidence="1">
    <location>
        <begin position="469"/>
        <end position="484"/>
    </location>
</feature>
<sequence length="515" mass="56730">MATKFDVSSLPLLNSAAKEYKRELPHARFPTSFLRCLSISSQEFLRANWRPTSDYKTFEDLEDDVCPDAVIRSAIRREMKLSLPITPPSTSTPPPKQAVARLTAALEEDLFMLAEAAAAAFPEGPMAAAAQRRAEAVFTAAVAEIDHNAPVYVPLINKFNPDVPLRDDEYVAEVNAALAPPKPADDEAAATNNSDTSSDESDWDDVTDIRAYLHDEADDIVAACSVTLMPSLDVGARIKSINLPGALYGKASKHRSTIAALRDQKVLAARVRELALKGFSAEAKDYFDSYIIDDAEDIDDVLDNLRDLKEDHDGYIVVPWRAFRTGQPPQPHGEQATGGSRTRKPIARKISGPDPYVQLKDKANYYINPTFRHFCDYHGYNSSHVTQACPHLKTQRSAAPQPSRPIQPAVVGAKPKKAPGHHNNPDRPATMTTQAPKRNARAPNPAAGWTRNKETNRLERLSQSINEVDIDAESDTDESIDEVDTSAQRENIGKPIYHDILVNGTRLRAKLDPVS</sequence>